<name>A0A9W6STT9_CANBO</name>
<dbReference type="InterPro" id="IPR020617">
    <property type="entry name" value="Thiolase_C"/>
</dbReference>
<dbReference type="InterPro" id="IPR020613">
    <property type="entry name" value="Thiolase_CS"/>
</dbReference>
<evidence type="ECO:0000256" key="12">
    <source>
        <dbReference type="PIRSR" id="PIRSR000429-1"/>
    </source>
</evidence>
<dbReference type="PROSITE" id="PS00099">
    <property type="entry name" value="THIOLASE_3"/>
    <property type="match status" value="1"/>
</dbReference>
<keyword evidence="5" id="KW-0276">Fatty acid metabolism</keyword>
<dbReference type="GO" id="GO:0006635">
    <property type="term" value="P:fatty acid beta-oxidation"/>
    <property type="evidence" value="ECO:0007669"/>
    <property type="project" value="TreeGrafter"/>
</dbReference>
<evidence type="ECO:0000259" key="14">
    <source>
        <dbReference type="Pfam" id="PF00108"/>
    </source>
</evidence>
<comment type="subcellular location">
    <subcellularLocation>
        <location evidence="1">Peroxisome</location>
    </subcellularLocation>
</comment>
<dbReference type="Proteomes" id="UP001165120">
    <property type="component" value="Unassembled WGS sequence"/>
</dbReference>
<dbReference type="InterPro" id="IPR020615">
    <property type="entry name" value="Thiolase_acyl_enz_int_AS"/>
</dbReference>
<keyword evidence="4 13" id="KW-0808">Transferase</keyword>
<dbReference type="PANTHER" id="PTHR43853:SF8">
    <property type="entry name" value="3-KETOACYL-COA THIOLASE, PEROXISOMAL"/>
    <property type="match status" value="1"/>
</dbReference>
<dbReference type="GO" id="GO:0003988">
    <property type="term" value="F:acetyl-CoA C-acyltransferase activity"/>
    <property type="evidence" value="ECO:0007669"/>
    <property type="project" value="UniProtKB-EC"/>
</dbReference>
<comment type="similarity">
    <text evidence="3 13">Belongs to the thiolase-like superfamily. Thiolase family.</text>
</comment>
<feature type="active site" description="Proton acceptor" evidence="12">
    <location>
        <position position="383"/>
    </location>
</feature>
<dbReference type="PANTHER" id="PTHR43853">
    <property type="entry name" value="3-KETOACYL-COA THIOLASE, PEROXISOMAL"/>
    <property type="match status" value="1"/>
</dbReference>
<feature type="domain" description="Thiolase N-terminal" evidence="14">
    <location>
        <begin position="29"/>
        <end position="297"/>
    </location>
</feature>
<evidence type="ECO:0000256" key="3">
    <source>
        <dbReference type="ARBA" id="ARBA00010982"/>
    </source>
</evidence>
<dbReference type="PIRSF" id="PIRSF000429">
    <property type="entry name" value="Ac-CoA_Ac_transf"/>
    <property type="match status" value="1"/>
</dbReference>
<evidence type="ECO:0000256" key="13">
    <source>
        <dbReference type="RuleBase" id="RU003557"/>
    </source>
</evidence>
<dbReference type="GO" id="GO:0010124">
    <property type="term" value="P:phenylacetate catabolic process"/>
    <property type="evidence" value="ECO:0007669"/>
    <property type="project" value="TreeGrafter"/>
</dbReference>
<evidence type="ECO:0000256" key="11">
    <source>
        <dbReference type="ARBA" id="ARBA00047605"/>
    </source>
</evidence>
<dbReference type="Gene3D" id="3.40.47.10">
    <property type="match status" value="2"/>
</dbReference>
<accession>A0A9W6STT9</accession>
<evidence type="ECO:0000256" key="9">
    <source>
        <dbReference type="ARBA" id="ARBA00023315"/>
    </source>
</evidence>
<evidence type="ECO:0000256" key="2">
    <source>
        <dbReference type="ARBA" id="ARBA00004872"/>
    </source>
</evidence>
<evidence type="ECO:0000256" key="10">
    <source>
        <dbReference type="ARBA" id="ARBA00024073"/>
    </source>
</evidence>
<keyword evidence="9 13" id="KW-0012">Acyltransferase</keyword>
<evidence type="ECO:0000313" key="16">
    <source>
        <dbReference type="EMBL" id="GME66822.1"/>
    </source>
</evidence>
<keyword evidence="17" id="KW-1185">Reference proteome</keyword>
<feature type="active site" description="Proton acceptor" evidence="12">
    <location>
        <position position="411"/>
    </location>
</feature>
<comment type="catalytic activity">
    <reaction evidence="11">
        <text>an acyl-CoA + acetyl-CoA = a 3-oxoacyl-CoA + CoA</text>
        <dbReference type="Rhea" id="RHEA:21564"/>
        <dbReference type="ChEBI" id="CHEBI:57287"/>
        <dbReference type="ChEBI" id="CHEBI:57288"/>
        <dbReference type="ChEBI" id="CHEBI:58342"/>
        <dbReference type="ChEBI" id="CHEBI:90726"/>
        <dbReference type="EC" id="2.3.1.16"/>
    </reaction>
</comment>
<dbReference type="InterPro" id="IPR020610">
    <property type="entry name" value="Thiolase_AS"/>
</dbReference>
<dbReference type="InterPro" id="IPR050215">
    <property type="entry name" value="Thiolase-like_sf_Thiolase"/>
</dbReference>
<feature type="active site" description="Acyl-thioester intermediate" evidence="12">
    <location>
        <position position="117"/>
    </location>
</feature>
<dbReference type="AlphaFoldDB" id="A0A9W6STT9"/>
<dbReference type="EC" id="2.3.1.16" evidence="10"/>
<keyword evidence="6" id="KW-0809">Transit peptide</keyword>
<evidence type="ECO:0000256" key="4">
    <source>
        <dbReference type="ARBA" id="ARBA00022679"/>
    </source>
</evidence>
<dbReference type="InterPro" id="IPR016039">
    <property type="entry name" value="Thiolase-like"/>
</dbReference>
<evidence type="ECO:0000313" key="17">
    <source>
        <dbReference type="Proteomes" id="UP001165120"/>
    </source>
</evidence>
<evidence type="ECO:0000256" key="5">
    <source>
        <dbReference type="ARBA" id="ARBA00022832"/>
    </source>
</evidence>
<dbReference type="NCBIfam" id="TIGR01930">
    <property type="entry name" value="AcCoA-C-Actrans"/>
    <property type="match status" value="1"/>
</dbReference>
<keyword evidence="7" id="KW-0443">Lipid metabolism</keyword>
<dbReference type="InterPro" id="IPR020616">
    <property type="entry name" value="Thiolase_N"/>
</dbReference>
<evidence type="ECO:0000256" key="7">
    <source>
        <dbReference type="ARBA" id="ARBA00023098"/>
    </source>
</evidence>
<organism evidence="16 17">
    <name type="scientific">Candida boidinii</name>
    <name type="common">Yeast</name>
    <dbReference type="NCBI Taxonomy" id="5477"/>
    <lineage>
        <taxon>Eukaryota</taxon>
        <taxon>Fungi</taxon>
        <taxon>Dikarya</taxon>
        <taxon>Ascomycota</taxon>
        <taxon>Saccharomycotina</taxon>
        <taxon>Pichiomycetes</taxon>
        <taxon>Pichiales</taxon>
        <taxon>Pichiaceae</taxon>
        <taxon>Ogataea</taxon>
        <taxon>Ogataea/Candida clade</taxon>
    </lineage>
</organism>
<dbReference type="Pfam" id="PF02803">
    <property type="entry name" value="Thiolase_C"/>
    <property type="match status" value="1"/>
</dbReference>
<sequence length="425" mass="45131">MERLSQISSHLISSKDNVAEVKSKNPNDVVIVSAFRTALTRGGKGSFKDINSDEILYKLIVELFDKKLPSNFDKNLIEDVIIGNVLNLGAGATEHRAAMLAAGIPSSVPFMALNRQCSSGLMAVNDIANKIIAGQISCGLAGGVESMSKNYGPGAVPKVSEVLLKNQASKSCTLPMGITSENVNDKYHIGREEQDAFAASSYQKAERAITQGLFKDEILPIQVEIEDDNDENDDDDDDDKVKTKTITVDTDEGPRKNVTAQSLSKIRAAFKKDGASHAGNSSQVSDGAALVLLMRRDLAEGLHLPILGKYVATSVVGVPPEIMGVGPAYAIPSVLKLVNIPKESVSIFEINEAFAGQALFSIRKVGIPIEKVNPRGGAIALGHPLGCTGSRQIATLMRELKPGEIGVTSMCIGTGMGAAGVFVRE</sequence>
<dbReference type="SUPFAM" id="SSF53901">
    <property type="entry name" value="Thiolase-like"/>
    <property type="match status" value="2"/>
</dbReference>
<comment type="caution">
    <text evidence="16">The sequence shown here is derived from an EMBL/GenBank/DDBJ whole genome shotgun (WGS) entry which is preliminary data.</text>
</comment>
<comment type="pathway">
    <text evidence="2">Lipid metabolism; fatty acid metabolism.</text>
</comment>
<dbReference type="InterPro" id="IPR002155">
    <property type="entry name" value="Thiolase"/>
</dbReference>
<evidence type="ECO:0000259" key="15">
    <source>
        <dbReference type="Pfam" id="PF02803"/>
    </source>
</evidence>
<dbReference type="Pfam" id="PF00108">
    <property type="entry name" value="Thiolase_N"/>
    <property type="match status" value="1"/>
</dbReference>
<evidence type="ECO:0000256" key="8">
    <source>
        <dbReference type="ARBA" id="ARBA00023140"/>
    </source>
</evidence>
<reference evidence="16" key="1">
    <citation type="submission" date="2023-04" db="EMBL/GenBank/DDBJ databases">
        <title>Candida boidinii NBRC 10035.</title>
        <authorList>
            <person name="Ichikawa N."/>
            <person name="Sato H."/>
            <person name="Tonouchi N."/>
        </authorList>
    </citation>
    <scope>NUCLEOTIDE SEQUENCE</scope>
    <source>
        <strain evidence="16">NBRC 10035</strain>
    </source>
</reference>
<proteinExistence type="inferred from homology"/>
<feature type="domain" description="Thiolase C-terminal" evidence="15">
    <location>
        <begin position="305"/>
        <end position="422"/>
    </location>
</feature>
<dbReference type="EMBL" id="BSXN01000046">
    <property type="protein sequence ID" value="GME66822.1"/>
    <property type="molecule type" value="Genomic_DNA"/>
</dbReference>
<gene>
    <name evidence="16" type="ORF">Cboi02_000026300</name>
</gene>
<dbReference type="GO" id="GO:0005777">
    <property type="term" value="C:peroxisome"/>
    <property type="evidence" value="ECO:0007669"/>
    <property type="project" value="UniProtKB-SubCell"/>
</dbReference>
<dbReference type="PROSITE" id="PS00098">
    <property type="entry name" value="THIOLASE_1"/>
    <property type="match status" value="1"/>
</dbReference>
<protein>
    <recommendedName>
        <fullName evidence="10">acetyl-CoA C-acyltransferase</fullName>
        <ecNumber evidence="10">2.3.1.16</ecNumber>
    </recommendedName>
</protein>
<dbReference type="PROSITE" id="PS00737">
    <property type="entry name" value="THIOLASE_2"/>
    <property type="match status" value="1"/>
</dbReference>
<keyword evidence="8" id="KW-0576">Peroxisome</keyword>
<dbReference type="CDD" id="cd00751">
    <property type="entry name" value="thiolase"/>
    <property type="match status" value="1"/>
</dbReference>
<evidence type="ECO:0000256" key="6">
    <source>
        <dbReference type="ARBA" id="ARBA00022946"/>
    </source>
</evidence>
<evidence type="ECO:0000256" key="1">
    <source>
        <dbReference type="ARBA" id="ARBA00004275"/>
    </source>
</evidence>